<dbReference type="Proteomes" id="UP001233999">
    <property type="component" value="Unassembled WGS sequence"/>
</dbReference>
<reference evidence="2" key="1">
    <citation type="journal article" date="2023" name="IScience">
        <title>Live-bearing cockroach genome reveals convergent evolutionary mechanisms linked to viviparity in insects and beyond.</title>
        <authorList>
            <person name="Fouks B."/>
            <person name="Harrison M.C."/>
            <person name="Mikhailova A.A."/>
            <person name="Marchal E."/>
            <person name="English S."/>
            <person name="Carruthers M."/>
            <person name="Jennings E.C."/>
            <person name="Chiamaka E.L."/>
            <person name="Frigard R.A."/>
            <person name="Pippel M."/>
            <person name="Attardo G.M."/>
            <person name="Benoit J.B."/>
            <person name="Bornberg-Bauer E."/>
            <person name="Tobe S.S."/>
        </authorList>
    </citation>
    <scope>NUCLEOTIDE SEQUENCE</scope>
    <source>
        <strain evidence="2">Stay&amp;Tobe</strain>
    </source>
</reference>
<gene>
    <name evidence="2" type="ORF">L9F63_002144</name>
</gene>
<feature type="non-terminal residue" evidence="2">
    <location>
        <position position="1"/>
    </location>
</feature>
<organism evidence="2 3">
    <name type="scientific">Diploptera punctata</name>
    <name type="common">Pacific beetle cockroach</name>
    <dbReference type="NCBI Taxonomy" id="6984"/>
    <lineage>
        <taxon>Eukaryota</taxon>
        <taxon>Metazoa</taxon>
        <taxon>Ecdysozoa</taxon>
        <taxon>Arthropoda</taxon>
        <taxon>Hexapoda</taxon>
        <taxon>Insecta</taxon>
        <taxon>Pterygota</taxon>
        <taxon>Neoptera</taxon>
        <taxon>Polyneoptera</taxon>
        <taxon>Dictyoptera</taxon>
        <taxon>Blattodea</taxon>
        <taxon>Blaberoidea</taxon>
        <taxon>Blaberidae</taxon>
        <taxon>Diplopterinae</taxon>
        <taxon>Diploptera</taxon>
    </lineage>
</organism>
<feature type="transmembrane region" description="Helical" evidence="1">
    <location>
        <begin position="74"/>
        <end position="92"/>
    </location>
</feature>
<dbReference type="AlphaFoldDB" id="A0AAD8A3I8"/>
<keyword evidence="3" id="KW-1185">Reference proteome</keyword>
<reference evidence="2" key="2">
    <citation type="submission" date="2023-05" db="EMBL/GenBank/DDBJ databases">
        <authorList>
            <person name="Fouks B."/>
        </authorList>
    </citation>
    <scope>NUCLEOTIDE SEQUENCE</scope>
    <source>
        <strain evidence="2">Stay&amp;Tobe</strain>
        <tissue evidence="2">Testes</tissue>
    </source>
</reference>
<accession>A0AAD8A3I8</accession>
<feature type="transmembrane region" description="Helical" evidence="1">
    <location>
        <begin position="20"/>
        <end position="40"/>
    </location>
</feature>
<evidence type="ECO:0000313" key="3">
    <source>
        <dbReference type="Proteomes" id="UP001233999"/>
    </source>
</evidence>
<dbReference type="EMBL" id="JASPKZ010003874">
    <property type="protein sequence ID" value="KAJ9591331.1"/>
    <property type="molecule type" value="Genomic_DNA"/>
</dbReference>
<evidence type="ECO:0000313" key="2">
    <source>
        <dbReference type="EMBL" id="KAJ9591331.1"/>
    </source>
</evidence>
<feature type="transmembrane region" description="Helical" evidence="1">
    <location>
        <begin position="47"/>
        <end position="68"/>
    </location>
</feature>
<name>A0AAD8A3I8_DIPPU</name>
<keyword evidence="1" id="KW-0472">Membrane</keyword>
<comment type="caution">
    <text evidence="2">The sequence shown here is derived from an EMBL/GenBank/DDBJ whole genome shotgun (WGS) entry which is preliminary data.</text>
</comment>
<protein>
    <submittedName>
        <fullName evidence="2">Uncharacterized protein</fullName>
    </submittedName>
</protein>
<sequence>LEPPGDLNPPTLMEINHISRAFVSFVHVSLIIFLLLSPCVRASFGVYVHMFVSVCPSFIFAFLSLWAMWTCLVLFFRISLFQSIVCIHWIYFSPLCVRIHASVFVGETFFSMCLYSCEHVCGSYFSIMRLCPCELLCGIPFFHCLLLSMSAYFG</sequence>
<proteinExistence type="predicted"/>
<keyword evidence="1" id="KW-1133">Transmembrane helix</keyword>
<keyword evidence="1" id="KW-0812">Transmembrane</keyword>
<feature type="non-terminal residue" evidence="2">
    <location>
        <position position="154"/>
    </location>
</feature>
<evidence type="ECO:0000256" key="1">
    <source>
        <dbReference type="SAM" id="Phobius"/>
    </source>
</evidence>